<gene>
    <name evidence="1" type="ORF">SPELUC_LOCUS13057</name>
</gene>
<organism evidence="1 2">
    <name type="scientific">Cetraspora pellucida</name>
    <dbReference type="NCBI Taxonomy" id="1433469"/>
    <lineage>
        <taxon>Eukaryota</taxon>
        <taxon>Fungi</taxon>
        <taxon>Fungi incertae sedis</taxon>
        <taxon>Mucoromycota</taxon>
        <taxon>Glomeromycotina</taxon>
        <taxon>Glomeromycetes</taxon>
        <taxon>Diversisporales</taxon>
        <taxon>Gigasporaceae</taxon>
        <taxon>Cetraspora</taxon>
    </lineage>
</organism>
<comment type="caution">
    <text evidence="1">The sequence shown here is derived from an EMBL/GenBank/DDBJ whole genome shotgun (WGS) entry which is preliminary data.</text>
</comment>
<evidence type="ECO:0000313" key="1">
    <source>
        <dbReference type="EMBL" id="CAG8730209.1"/>
    </source>
</evidence>
<name>A0ACA9Q4N9_9GLOM</name>
<keyword evidence="2" id="KW-1185">Reference proteome</keyword>
<dbReference type="EMBL" id="CAJVPW010033069">
    <property type="protein sequence ID" value="CAG8730209.1"/>
    <property type="molecule type" value="Genomic_DNA"/>
</dbReference>
<accession>A0ACA9Q4N9</accession>
<sequence length="102" mass="11983">IFKECVNLLETIERTNKTVDTYLNLIYEKVKSKKNKSDESDNNISTADDNEENLVNSNYNDDNEDFFYKLESNSIQVDVKDNDKVTYYVKLKKIKLIDDSLE</sequence>
<evidence type="ECO:0000313" key="2">
    <source>
        <dbReference type="Proteomes" id="UP000789366"/>
    </source>
</evidence>
<proteinExistence type="predicted"/>
<feature type="non-terminal residue" evidence="1">
    <location>
        <position position="1"/>
    </location>
</feature>
<protein>
    <submittedName>
        <fullName evidence="1">14814_t:CDS:1</fullName>
    </submittedName>
</protein>
<reference evidence="1" key="1">
    <citation type="submission" date="2021-06" db="EMBL/GenBank/DDBJ databases">
        <authorList>
            <person name="Kallberg Y."/>
            <person name="Tangrot J."/>
            <person name="Rosling A."/>
        </authorList>
    </citation>
    <scope>NUCLEOTIDE SEQUENCE</scope>
    <source>
        <strain evidence="1">28 12/20/2015</strain>
    </source>
</reference>
<dbReference type="Proteomes" id="UP000789366">
    <property type="component" value="Unassembled WGS sequence"/>
</dbReference>
<feature type="non-terminal residue" evidence="1">
    <location>
        <position position="102"/>
    </location>
</feature>